<comment type="caution">
    <text evidence="1">The sequence shown here is derived from an EMBL/GenBank/DDBJ whole genome shotgun (WGS) entry which is preliminary data.</text>
</comment>
<protein>
    <submittedName>
        <fullName evidence="1">HopJ type III effector protein</fullName>
    </submittedName>
</protein>
<dbReference type="InterPro" id="IPR014984">
    <property type="entry name" value="HopJ"/>
</dbReference>
<dbReference type="RefSeq" id="WP_200586860.1">
    <property type="nucleotide sequence ID" value="NZ_JAEHFY010000017.1"/>
</dbReference>
<organism evidence="1 2">
    <name type="scientific">Pedobacter segetis</name>
    <dbReference type="NCBI Taxonomy" id="2793069"/>
    <lineage>
        <taxon>Bacteria</taxon>
        <taxon>Pseudomonadati</taxon>
        <taxon>Bacteroidota</taxon>
        <taxon>Sphingobacteriia</taxon>
        <taxon>Sphingobacteriales</taxon>
        <taxon>Sphingobacteriaceae</taxon>
        <taxon>Pedobacter</taxon>
    </lineage>
</organism>
<reference evidence="1 2" key="1">
    <citation type="submission" date="2020-12" db="EMBL/GenBank/DDBJ databases">
        <title>Bacterial novel species Pedobacter sp. SD-b isolated from soil.</title>
        <authorList>
            <person name="Jung H.-Y."/>
        </authorList>
    </citation>
    <scope>NUCLEOTIDE SEQUENCE [LARGE SCALE GENOMIC DNA]</scope>
    <source>
        <strain evidence="1 2">SD-b</strain>
    </source>
</reference>
<name>A0ABS1BNJ1_9SPHI</name>
<dbReference type="Gene3D" id="3.20.160.10">
    <property type="entry name" value="vpa0580 domain like"/>
    <property type="match status" value="1"/>
</dbReference>
<keyword evidence="2" id="KW-1185">Reference proteome</keyword>
<dbReference type="EMBL" id="JAEHFY010000017">
    <property type="protein sequence ID" value="MBK0383769.1"/>
    <property type="molecule type" value="Genomic_DNA"/>
</dbReference>
<proteinExistence type="predicted"/>
<evidence type="ECO:0000313" key="2">
    <source>
        <dbReference type="Proteomes" id="UP000660024"/>
    </source>
</evidence>
<gene>
    <name evidence="1" type="ORF">I5M32_12440</name>
</gene>
<dbReference type="Proteomes" id="UP000660024">
    <property type="component" value="Unassembled WGS sequence"/>
</dbReference>
<sequence length="113" mass="13074">MKDKIQNLITNLKENKIQFSDVIYFIDENYNHTPTAFKNGEAYNENYQNQGSAKVFCFAQLNNLSKENTLTLFAEHYQAVLNTSEDNDHQNIRQFMANGWDGVKFEDVALTAK</sequence>
<accession>A0ABS1BNJ1</accession>
<dbReference type="Pfam" id="PF08888">
    <property type="entry name" value="HopJ"/>
    <property type="match status" value="1"/>
</dbReference>
<dbReference type="InterPro" id="IPR038604">
    <property type="entry name" value="HopJ_sf"/>
</dbReference>
<evidence type="ECO:0000313" key="1">
    <source>
        <dbReference type="EMBL" id="MBK0383769.1"/>
    </source>
</evidence>